<comment type="caution">
    <text evidence="1">The sequence shown here is derived from an EMBL/GenBank/DDBJ whole genome shotgun (WGS) entry which is preliminary data.</text>
</comment>
<name>A0A8X7WP31_BRACI</name>
<dbReference type="EMBL" id="JAAMPC010000001">
    <property type="protein sequence ID" value="KAG2331633.1"/>
    <property type="molecule type" value="Genomic_DNA"/>
</dbReference>
<proteinExistence type="predicted"/>
<gene>
    <name evidence="1" type="ORF">Bca52824_002813</name>
</gene>
<evidence type="ECO:0000313" key="2">
    <source>
        <dbReference type="Proteomes" id="UP000886595"/>
    </source>
</evidence>
<dbReference type="AlphaFoldDB" id="A0A8X7WP31"/>
<protein>
    <submittedName>
        <fullName evidence="1">Uncharacterized protein</fullName>
    </submittedName>
</protein>
<evidence type="ECO:0000313" key="1">
    <source>
        <dbReference type="EMBL" id="KAG2331633.1"/>
    </source>
</evidence>
<keyword evidence="2" id="KW-1185">Reference proteome</keyword>
<reference evidence="1 2" key="1">
    <citation type="submission" date="2020-02" db="EMBL/GenBank/DDBJ databases">
        <authorList>
            <person name="Ma Q."/>
            <person name="Huang Y."/>
            <person name="Song X."/>
            <person name="Pei D."/>
        </authorList>
    </citation>
    <scope>NUCLEOTIDE SEQUENCE [LARGE SCALE GENOMIC DNA]</scope>
    <source>
        <strain evidence="1">Sxm20200214</strain>
        <tissue evidence="1">Leaf</tissue>
    </source>
</reference>
<dbReference type="Proteomes" id="UP000886595">
    <property type="component" value="Unassembled WGS sequence"/>
</dbReference>
<accession>A0A8X7WP31</accession>
<sequence length="115" mass="13375">MGSGTHEEIRNREDLNHKIGEIWDQKAALEIWIYGNGRRLQCIWPARKSKMEMRNAKNQSQDCQGMSFVIIKTKSCSQDRRSEISIFDYRVTKKGNYISWGLAILETREVGIGHM</sequence>
<organism evidence="1 2">
    <name type="scientific">Brassica carinata</name>
    <name type="common">Ethiopian mustard</name>
    <name type="synonym">Abyssinian cabbage</name>
    <dbReference type="NCBI Taxonomy" id="52824"/>
    <lineage>
        <taxon>Eukaryota</taxon>
        <taxon>Viridiplantae</taxon>
        <taxon>Streptophyta</taxon>
        <taxon>Embryophyta</taxon>
        <taxon>Tracheophyta</taxon>
        <taxon>Spermatophyta</taxon>
        <taxon>Magnoliopsida</taxon>
        <taxon>eudicotyledons</taxon>
        <taxon>Gunneridae</taxon>
        <taxon>Pentapetalae</taxon>
        <taxon>rosids</taxon>
        <taxon>malvids</taxon>
        <taxon>Brassicales</taxon>
        <taxon>Brassicaceae</taxon>
        <taxon>Brassiceae</taxon>
        <taxon>Brassica</taxon>
    </lineage>
</organism>